<dbReference type="RefSeq" id="WP_189758930.1">
    <property type="nucleotide sequence ID" value="NZ_CAWPOC010000208.1"/>
</dbReference>
<accession>A0ABY9XMP8</accession>
<evidence type="ECO:0000256" key="1">
    <source>
        <dbReference type="SAM" id="Phobius"/>
    </source>
</evidence>
<keyword evidence="3" id="KW-1185">Reference proteome</keyword>
<evidence type="ECO:0000313" key="3">
    <source>
        <dbReference type="Proteomes" id="UP001300348"/>
    </source>
</evidence>
<organism evidence="2 3">
    <name type="scientific">Xenorhabdus griffiniae</name>
    <dbReference type="NCBI Taxonomy" id="351672"/>
    <lineage>
        <taxon>Bacteria</taxon>
        <taxon>Pseudomonadati</taxon>
        <taxon>Pseudomonadota</taxon>
        <taxon>Gammaproteobacteria</taxon>
        <taxon>Enterobacterales</taxon>
        <taxon>Morganellaceae</taxon>
        <taxon>Xenorhabdus</taxon>
    </lineage>
</organism>
<evidence type="ECO:0000313" key="2">
    <source>
        <dbReference type="EMBL" id="WNH03906.1"/>
    </source>
</evidence>
<keyword evidence="1" id="KW-0472">Membrane</keyword>
<dbReference type="GeneID" id="88855825"/>
<reference evidence="2 3" key="1">
    <citation type="journal article" date="2023" name="Access Microbiol">
        <title>The genome of a steinernematid-associated Pseudomonas piscis bacterium encodes the biosynthesis of insect toxins.</title>
        <authorList>
            <person name="Awori R.M."/>
            <person name="Hendre P."/>
            <person name="Amugune N.O."/>
        </authorList>
    </citation>
    <scope>NUCLEOTIDE SEQUENCE [LARGE SCALE GENOMIC DNA]</scope>
    <source>
        <strain evidence="2 3">97</strain>
    </source>
</reference>
<sequence length="79" mass="9132">MNKNINQFEYFLVVTILCVVSLCLMGLFIYCTVKCIIWLFIGGDFLFSFEYVKKIFKASVIAGLVAGIGTWFIEYKLRK</sequence>
<feature type="transmembrane region" description="Helical" evidence="1">
    <location>
        <begin position="12"/>
        <end position="43"/>
    </location>
</feature>
<feature type="transmembrane region" description="Helical" evidence="1">
    <location>
        <begin position="55"/>
        <end position="73"/>
    </location>
</feature>
<keyword evidence="1" id="KW-0812">Transmembrane</keyword>
<name>A0ABY9XMP8_9GAMM</name>
<proteinExistence type="predicted"/>
<dbReference type="EMBL" id="CP133647">
    <property type="protein sequence ID" value="WNH03906.1"/>
    <property type="molecule type" value="Genomic_DNA"/>
</dbReference>
<protein>
    <recommendedName>
        <fullName evidence="4">Immunity protein</fullName>
    </recommendedName>
</protein>
<keyword evidence="1" id="KW-1133">Transmembrane helix</keyword>
<evidence type="ECO:0008006" key="4">
    <source>
        <dbReference type="Google" id="ProtNLM"/>
    </source>
</evidence>
<dbReference type="Proteomes" id="UP001300348">
    <property type="component" value="Chromosome"/>
</dbReference>
<gene>
    <name evidence="2" type="ORF">QL112_009670</name>
</gene>